<keyword evidence="3" id="KW-1185">Reference proteome</keyword>
<evidence type="ECO:0000313" key="3">
    <source>
        <dbReference type="Proteomes" id="UP000007599"/>
    </source>
</evidence>
<dbReference type="HOGENOM" id="CLU_007383_6_0_10"/>
<accession>H8XRU7</accession>
<dbReference type="RefSeq" id="WP_014389649.1">
    <property type="nucleotide sequence ID" value="NC_017025.1"/>
</dbReference>
<protein>
    <recommendedName>
        <fullName evidence="1">NAD-dependent epimerase/dehydratase domain-containing protein</fullName>
    </recommendedName>
</protein>
<reference evidence="3" key="2">
    <citation type="submission" date="2012-03" db="EMBL/GenBank/DDBJ databases">
        <title>Complete genome sequence of Flavobacterium indicum GPTSA100-9T, isolated from warm spring water.</title>
        <authorList>
            <person name="Barbier P."/>
            <person name="Houel A."/>
            <person name="Loux V."/>
            <person name="Poulain J."/>
            <person name="Bernardet J.-F."/>
            <person name="Touchon M."/>
            <person name="Duchaud E."/>
        </authorList>
    </citation>
    <scope>NUCLEOTIDE SEQUENCE [LARGE SCALE GENOMIC DNA]</scope>
    <source>
        <strain evidence="3">DSM 17447 / CIP 109464 / GPTSA100-9</strain>
    </source>
</reference>
<dbReference type="PATRIC" id="fig|1094466.5.peg.2577"/>
<reference evidence="2 3" key="1">
    <citation type="journal article" date="2012" name="J. Bacteriol.">
        <title>Complete Genome Sequence of Flavobacterium indicum GPSTA100-9T, Isolated from Warm Spring Water.</title>
        <authorList>
            <person name="Barbier P."/>
            <person name="Houel A."/>
            <person name="Loux V."/>
            <person name="Poulain J."/>
            <person name="Bernardet J.F."/>
            <person name="Touchon M."/>
            <person name="Duchaud E."/>
        </authorList>
    </citation>
    <scope>NUCLEOTIDE SEQUENCE [LARGE SCALE GENOMIC DNA]</scope>
    <source>
        <strain evidence="3">DSM 17447 / CIP 109464 / GPTSA100-9</strain>
    </source>
</reference>
<dbReference type="InterPro" id="IPR051783">
    <property type="entry name" value="NAD(P)-dependent_oxidoreduct"/>
</dbReference>
<dbReference type="Gene3D" id="3.40.50.720">
    <property type="entry name" value="NAD(P)-binding Rossmann-like Domain"/>
    <property type="match status" value="1"/>
</dbReference>
<evidence type="ECO:0000259" key="1">
    <source>
        <dbReference type="Pfam" id="PF01370"/>
    </source>
</evidence>
<dbReference type="KEGG" id="fin:KQS_13170"/>
<dbReference type="STRING" id="1094466.KQS_13170"/>
<sequence length="331" mass="37432">MILITGATGLVGFHLMQLLSKEATPIRALYRSEAKKDHIKNLFEAQNQGPVFEQIDWFQADILDIPKLEEAFKGVTHVYHCAALVSFNPNDFKELYKNNIVGTANVVNLCLAFGVEKLCHVSSIAALGNGTEYQLCITEETDRNNELHHSDYSISKYGAELEVWRGYQEGLQVVIVNPGVIFGRGFKDFGSSLFFSKIKNGLPFYTKGKVGIVSVEDVVKAMHQLMKSSISGERFILVAEDSTYQNLFTVLAHAFGVNPPKIEVNKLVTSIFWRWDWLFSKLLFTKRKLTKSTAQSLFNQEYHDCSKIKTAIGFEFTNMPTYLTELAKEFK</sequence>
<dbReference type="PANTHER" id="PTHR48079">
    <property type="entry name" value="PROTEIN YEEZ"/>
    <property type="match status" value="1"/>
</dbReference>
<dbReference type="Pfam" id="PF01370">
    <property type="entry name" value="Epimerase"/>
    <property type="match status" value="1"/>
</dbReference>
<dbReference type="PANTHER" id="PTHR48079:SF6">
    <property type="entry name" value="NAD(P)-BINDING DOMAIN-CONTAINING PROTEIN-RELATED"/>
    <property type="match status" value="1"/>
</dbReference>
<dbReference type="eggNOG" id="COG0451">
    <property type="taxonomic scope" value="Bacteria"/>
</dbReference>
<dbReference type="InterPro" id="IPR001509">
    <property type="entry name" value="Epimerase_deHydtase"/>
</dbReference>
<dbReference type="SUPFAM" id="SSF51735">
    <property type="entry name" value="NAD(P)-binding Rossmann-fold domains"/>
    <property type="match status" value="1"/>
</dbReference>
<proteinExistence type="predicted"/>
<gene>
    <name evidence="2" type="ordered locus">KQS_13170</name>
</gene>
<dbReference type="AlphaFoldDB" id="H8XRU7"/>
<dbReference type="OrthoDB" id="596910at2"/>
<dbReference type="GO" id="GO:0005737">
    <property type="term" value="C:cytoplasm"/>
    <property type="evidence" value="ECO:0007669"/>
    <property type="project" value="TreeGrafter"/>
</dbReference>
<evidence type="ECO:0000313" key="2">
    <source>
        <dbReference type="EMBL" id="CCG54531.1"/>
    </source>
</evidence>
<name>H8XRU7_FLAIG</name>
<feature type="domain" description="NAD-dependent epimerase/dehydratase" evidence="1">
    <location>
        <begin position="2"/>
        <end position="231"/>
    </location>
</feature>
<organism evidence="2 3">
    <name type="scientific">Flavobacterium indicum (strain DSM 17447 / CIP 109464 / GPTSA100-9)</name>
    <dbReference type="NCBI Taxonomy" id="1094466"/>
    <lineage>
        <taxon>Bacteria</taxon>
        <taxon>Pseudomonadati</taxon>
        <taxon>Bacteroidota</taxon>
        <taxon>Flavobacteriia</taxon>
        <taxon>Flavobacteriales</taxon>
        <taxon>Flavobacteriaceae</taxon>
        <taxon>Flavobacterium</taxon>
    </lineage>
</organism>
<dbReference type="EMBL" id="HE774682">
    <property type="protein sequence ID" value="CCG54531.1"/>
    <property type="molecule type" value="Genomic_DNA"/>
</dbReference>
<dbReference type="InterPro" id="IPR036291">
    <property type="entry name" value="NAD(P)-bd_dom_sf"/>
</dbReference>
<dbReference type="GO" id="GO:0004029">
    <property type="term" value="F:aldehyde dehydrogenase (NAD+) activity"/>
    <property type="evidence" value="ECO:0007669"/>
    <property type="project" value="TreeGrafter"/>
</dbReference>
<dbReference type="Proteomes" id="UP000007599">
    <property type="component" value="Chromosome I"/>
</dbReference>